<dbReference type="GO" id="GO:0000270">
    <property type="term" value="P:peptidoglycan metabolic process"/>
    <property type="evidence" value="ECO:0007669"/>
    <property type="project" value="UniProtKB-UniRule"/>
</dbReference>
<feature type="chain" id="PRO_5009992537" description="Probable endolytic peptidoglycan transglycosylase RlpA" evidence="3">
    <location>
        <begin position="29"/>
        <end position="150"/>
    </location>
</feature>
<keyword evidence="6" id="KW-0449">Lipoprotein</keyword>
<evidence type="ECO:0000313" key="6">
    <source>
        <dbReference type="EMBL" id="ABB28936.1"/>
    </source>
</evidence>
<keyword evidence="3" id="KW-0732">Signal</keyword>
<dbReference type="PANTHER" id="PTHR34183:SF1">
    <property type="entry name" value="ENDOLYTIC PEPTIDOGLYCAN TRANSGLYCOSYLASE RLPA"/>
    <property type="match status" value="1"/>
</dbReference>
<name>Q3APY9_CHLCH</name>
<dbReference type="EC" id="4.2.2.-" evidence="3"/>
<dbReference type="OrthoDB" id="9779128at2"/>
<dbReference type="HOGENOM" id="CLU_042923_6_4_10"/>
<sequence length="150" mass="16261" precursor="true">MKHEKHFFRLSYCVIATALVAFSSSVFSLPSEAATRRSAATYRSKALSEGTASFYSTQFHGRKTANGETFNMNQLTAAHPSLPFGTLVKVTNMDNGKNVVVRINDRGPYVKGRIIDLSKSAAIKIGILKEGVAQVKVEPVKPTINTQVAG</sequence>
<dbReference type="PANTHER" id="PTHR34183">
    <property type="entry name" value="ENDOLYTIC PEPTIDOGLYCAN TRANSGLYCOSYLASE RLPA"/>
    <property type="match status" value="1"/>
</dbReference>
<dbReference type="SUPFAM" id="SSF50685">
    <property type="entry name" value="Barwin-like endoglucanases"/>
    <property type="match status" value="1"/>
</dbReference>
<accession>Q3APY9</accession>
<dbReference type="InterPro" id="IPR034718">
    <property type="entry name" value="RlpA"/>
</dbReference>
<evidence type="ECO:0000259" key="5">
    <source>
        <dbReference type="Pfam" id="PF03330"/>
    </source>
</evidence>
<dbReference type="InterPro" id="IPR036908">
    <property type="entry name" value="RlpA-like_sf"/>
</dbReference>
<reference evidence="6" key="1">
    <citation type="submission" date="2005-08" db="EMBL/GenBank/DDBJ databases">
        <title>Complete sequence of Chlorobium chlorochromatii CaD3.</title>
        <authorList>
            <person name="Copeland A."/>
            <person name="Lucas S."/>
            <person name="Lapidus A."/>
            <person name="Barry K."/>
            <person name="Detter J.C."/>
            <person name="Glavina T."/>
            <person name="Hammon N."/>
            <person name="Israni S."/>
            <person name="Pitluck S."/>
            <person name="Bryant D."/>
            <person name="Schmutz J."/>
            <person name="Larimer F."/>
            <person name="Land M."/>
            <person name="Kyrpides N."/>
            <person name="Ivanova N."/>
            <person name="Richardson P."/>
        </authorList>
    </citation>
    <scope>NUCLEOTIDE SEQUENCE [LARGE SCALE GENOMIC DNA]</scope>
    <source>
        <strain evidence="6">CaD3</strain>
    </source>
</reference>
<evidence type="ECO:0000256" key="4">
    <source>
        <dbReference type="RuleBase" id="RU003495"/>
    </source>
</evidence>
<dbReference type="HAMAP" id="MF_02071">
    <property type="entry name" value="RlpA"/>
    <property type="match status" value="1"/>
</dbReference>
<dbReference type="CDD" id="cd22268">
    <property type="entry name" value="DPBB_RlpA-like"/>
    <property type="match status" value="1"/>
</dbReference>
<dbReference type="eggNOG" id="COG0797">
    <property type="taxonomic scope" value="Bacteria"/>
</dbReference>
<dbReference type="EMBL" id="CP000108">
    <property type="protein sequence ID" value="ABB28936.1"/>
    <property type="molecule type" value="Genomic_DNA"/>
</dbReference>
<feature type="signal peptide" evidence="3">
    <location>
        <begin position="1"/>
        <end position="28"/>
    </location>
</feature>
<protein>
    <recommendedName>
        <fullName evidence="3">Probable endolytic peptidoglycan transglycosylase RlpA</fullName>
        <ecNumber evidence="3">4.2.2.-</ecNumber>
    </recommendedName>
</protein>
<comment type="similarity">
    <text evidence="3 4">Belongs to the RlpA family.</text>
</comment>
<organism evidence="6">
    <name type="scientific">Chlorobium chlorochromatii (strain CaD3)</name>
    <dbReference type="NCBI Taxonomy" id="340177"/>
    <lineage>
        <taxon>Bacteria</taxon>
        <taxon>Pseudomonadati</taxon>
        <taxon>Chlorobiota</taxon>
        <taxon>Chlorobiia</taxon>
        <taxon>Chlorobiales</taxon>
        <taxon>Chlorobiaceae</taxon>
        <taxon>Chlorobium/Pelodictyon group</taxon>
        <taxon>Chlorobium</taxon>
    </lineage>
</organism>
<keyword evidence="1 3" id="KW-0456">Lyase</keyword>
<dbReference type="GO" id="GO:0071555">
    <property type="term" value="P:cell wall organization"/>
    <property type="evidence" value="ECO:0007669"/>
    <property type="project" value="UniProtKB-KW"/>
</dbReference>
<dbReference type="AlphaFoldDB" id="Q3APY9"/>
<gene>
    <name evidence="3" type="primary">rlpA</name>
    <name evidence="6" type="ordered locus">Cag_1684</name>
</gene>
<dbReference type="NCBIfam" id="TIGR00413">
    <property type="entry name" value="rlpA"/>
    <property type="match status" value="1"/>
</dbReference>
<feature type="domain" description="RlpA-like protein double-psi beta-barrel" evidence="5">
    <location>
        <begin position="49"/>
        <end position="137"/>
    </location>
</feature>
<evidence type="ECO:0000256" key="3">
    <source>
        <dbReference type="HAMAP-Rule" id="MF_02071"/>
    </source>
</evidence>
<dbReference type="InterPro" id="IPR009009">
    <property type="entry name" value="RlpA-like_DPBB"/>
</dbReference>
<evidence type="ECO:0000256" key="2">
    <source>
        <dbReference type="ARBA" id="ARBA00023316"/>
    </source>
</evidence>
<dbReference type="Gene3D" id="2.40.40.10">
    <property type="entry name" value="RlpA-like domain"/>
    <property type="match status" value="1"/>
</dbReference>
<dbReference type="Pfam" id="PF03330">
    <property type="entry name" value="DPBB_1"/>
    <property type="match status" value="1"/>
</dbReference>
<dbReference type="KEGG" id="cch:Cag_1684"/>
<keyword evidence="2 3" id="KW-0961">Cell wall biogenesis/degradation</keyword>
<evidence type="ECO:0000256" key="1">
    <source>
        <dbReference type="ARBA" id="ARBA00023239"/>
    </source>
</evidence>
<dbReference type="GO" id="GO:0008932">
    <property type="term" value="F:lytic endotransglycosylase activity"/>
    <property type="evidence" value="ECO:0007669"/>
    <property type="project" value="UniProtKB-UniRule"/>
</dbReference>
<dbReference type="InterPro" id="IPR012997">
    <property type="entry name" value="RplA"/>
</dbReference>
<comment type="function">
    <text evidence="3">Lytic transglycosylase with a strong preference for naked glycan strands that lack stem peptides.</text>
</comment>
<proteinExistence type="inferred from homology"/>